<proteinExistence type="predicted"/>
<organism evidence="2 3">
    <name type="scientific">Croceimicrobium hydrocarbonivorans</name>
    <dbReference type="NCBI Taxonomy" id="2761580"/>
    <lineage>
        <taxon>Bacteria</taxon>
        <taxon>Pseudomonadati</taxon>
        <taxon>Bacteroidota</taxon>
        <taxon>Flavobacteriia</taxon>
        <taxon>Flavobacteriales</taxon>
        <taxon>Owenweeksiaceae</taxon>
        <taxon>Croceimicrobium</taxon>
    </lineage>
</organism>
<accession>A0A7H0VJK5</accession>
<evidence type="ECO:0000313" key="2">
    <source>
        <dbReference type="EMBL" id="QNR25903.1"/>
    </source>
</evidence>
<dbReference type="KEGG" id="chyd:H4K34_08680"/>
<dbReference type="EMBL" id="CP060139">
    <property type="protein sequence ID" value="QNR25903.1"/>
    <property type="molecule type" value="Genomic_DNA"/>
</dbReference>
<evidence type="ECO:0000313" key="3">
    <source>
        <dbReference type="Proteomes" id="UP000516305"/>
    </source>
</evidence>
<keyword evidence="3" id="KW-1185">Reference proteome</keyword>
<reference evidence="2 3" key="1">
    <citation type="submission" date="2020-08" db="EMBL/GenBank/DDBJ databases">
        <title>Croceimicrobium hydrocarbonivorans gen. nov., sp. nov., a novel marine bacterium isolated from a bacterial consortium that degrades polyethylene terephthalate.</title>
        <authorList>
            <person name="Liu R."/>
        </authorList>
    </citation>
    <scope>NUCLEOTIDE SEQUENCE [LARGE SCALE GENOMIC DNA]</scope>
    <source>
        <strain evidence="2 3">A20-9</strain>
    </source>
</reference>
<dbReference type="RefSeq" id="WP_210760429.1">
    <property type="nucleotide sequence ID" value="NZ_CP060139.1"/>
</dbReference>
<feature type="region of interest" description="Disordered" evidence="1">
    <location>
        <begin position="79"/>
        <end position="109"/>
    </location>
</feature>
<gene>
    <name evidence="2" type="ORF">H4K34_08680</name>
</gene>
<dbReference type="AlphaFoldDB" id="A0A7H0VJK5"/>
<name>A0A7H0VJK5_9FLAO</name>
<protein>
    <submittedName>
        <fullName evidence="2">Uncharacterized protein</fullName>
    </submittedName>
</protein>
<sequence length="109" mass="12344">MSVSKGSDAKRRVIVDYKNVTNEILDLFTDRYPYGYDDGDIIRFKNAKGEMVKAVPFETADTKYLVKVSVQMDQQIEAFLEDDDDDNDDVGENDGTADMDDVESDDLDD</sequence>
<dbReference type="Proteomes" id="UP000516305">
    <property type="component" value="Chromosome"/>
</dbReference>
<evidence type="ECO:0000256" key="1">
    <source>
        <dbReference type="SAM" id="MobiDB-lite"/>
    </source>
</evidence>